<dbReference type="PANTHER" id="PTHR38166">
    <property type="entry name" value="C2H2-TYPE DOMAIN-CONTAINING PROTEIN-RELATED"/>
    <property type="match status" value="1"/>
</dbReference>
<evidence type="ECO:0000259" key="3">
    <source>
        <dbReference type="PROSITE" id="PS50157"/>
    </source>
</evidence>
<dbReference type="PROSITE" id="PS50157">
    <property type="entry name" value="ZINC_FINGER_C2H2_2"/>
    <property type="match status" value="1"/>
</dbReference>
<dbReference type="GO" id="GO:0008270">
    <property type="term" value="F:zinc ion binding"/>
    <property type="evidence" value="ECO:0007669"/>
    <property type="project" value="UniProtKB-KW"/>
</dbReference>
<reference evidence="4" key="1">
    <citation type="journal article" date="2020" name="Phytopathology">
        <title>Genome Sequence Resources of Colletotrichum truncatum, C. plurivorum, C. musicola, and C. sojae: Four Species Pathogenic to Soybean (Glycine max).</title>
        <authorList>
            <person name="Rogerio F."/>
            <person name="Boufleur T.R."/>
            <person name="Ciampi-Guillardi M."/>
            <person name="Sukno S.A."/>
            <person name="Thon M.R."/>
            <person name="Massola Junior N.S."/>
            <person name="Baroncelli R."/>
        </authorList>
    </citation>
    <scope>NUCLEOTIDE SEQUENCE</scope>
    <source>
        <strain evidence="4">LFN00145</strain>
    </source>
</reference>
<dbReference type="PANTHER" id="PTHR38166:SF1">
    <property type="entry name" value="C2H2-TYPE DOMAIN-CONTAINING PROTEIN"/>
    <property type="match status" value="1"/>
</dbReference>
<keyword evidence="1" id="KW-0862">Zinc</keyword>
<dbReference type="InterPro" id="IPR013087">
    <property type="entry name" value="Znf_C2H2_type"/>
</dbReference>
<feature type="region of interest" description="Disordered" evidence="2">
    <location>
        <begin position="87"/>
        <end position="190"/>
    </location>
</feature>
<evidence type="ECO:0000256" key="2">
    <source>
        <dbReference type="SAM" id="MobiDB-lite"/>
    </source>
</evidence>
<gene>
    <name evidence="4" type="ORF">CPLU01_10113</name>
</gene>
<sequence length="525" mass="57595">MAPPRAQRPGPSNALPKRGRPLKGSIQPPQPETTTPDPDGVEHEEPLSQSSNQPSPQLTAKSGFLSNFLEARKQKKKNAAIESLTAKLDAAAPSMRSRRKVAAAAVPPSAAPVASAATSSLASSSSATMAMGQQAPTTQQEPSGGLAFFGRAPSAKGRAHRRQEEDEEAGEDGDGNRPPRSKIQRVQQDEISGAKLACPFFKHNPRKYKNQRPCCGPGWDHVHRIKAYREHIYRKHSLPKFSCPRCNQPFETQSALQGHARSPDPCEVREPEVLDGITQDQEKKLRSRKKTAAKELTEAEKWIQVYKILFPDVREREIPSPYYTTEDAQTTLGGYEDYLRRELPPLVRRQLEKEVERELSFVEEGMKHKVIEIARNLQLALFRGYQQLENQERGGGSSDGPSPDDASTGASSSSAFDTSPSTMTTQGTTPEVPDPLDIFTNDHAIPDFDFDFLSEVPYPETQDLSKDLDLSFGFPGAYDAQAPPAFQPGMEAFGGPGVGMSSYGMEGYDDGQGKAIDTRLLSYTP</sequence>
<comment type="caution">
    <text evidence="4">The sequence shown here is derived from an EMBL/GenBank/DDBJ whole genome shotgun (WGS) entry which is preliminary data.</text>
</comment>
<feature type="compositionally biased region" description="Low complexity" evidence="2">
    <location>
        <begin position="102"/>
        <end position="131"/>
    </location>
</feature>
<evidence type="ECO:0000256" key="1">
    <source>
        <dbReference type="PROSITE-ProRule" id="PRU00042"/>
    </source>
</evidence>
<dbReference type="AlphaFoldDB" id="A0A8H6K724"/>
<feature type="region of interest" description="Disordered" evidence="2">
    <location>
        <begin position="1"/>
        <end position="66"/>
    </location>
</feature>
<proteinExistence type="predicted"/>
<feature type="domain" description="C2H2-type" evidence="3">
    <location>
        <begin position="241"/>
        <end position="261"/>
    </location>
</feature>
<name>A0A8H6K724_9PEZI</name>
<organism evidence="4 5">
    <name type="scientific">Colletotrichum plurivorum</name>
    <dbReference type="NCBI Taxonomy" id="2175906"/>
    <lineage>
        <taxon>Eukaryota</taxon>
        <taxon>Fungi</taxon>
        <taxon>Dikarya</taxon>
        <taxon>Ascomycota</taxon>
        <taxon>Pezizomycotina</taxon>
        <taxon>Sordariomycetes</taxon>
        <taxon>Hypocreomycetidae</taxon>
        <taxon>Glomerellales</taxon>
        <taxon>Glomerellaceae</taxon>
        <taxon>Colletotrichum</taxon>
        <taxon>Colletotrichum orchidearum species complex</taxon>
    </lineage>
</organism>
<keyword evidence="1" id="KW-0479">Metal-binding</keyword>
<dbReference type="EMBL" id="WIGO01000168">
    <property type="protein sequence ID" value="KAF6825690.1"/>
    <property type="molecule type" value="Genomic_DNA"/>
</dbReference>
<protein>
    <recommendedName>
        <fullName evidence="3">C2H2-type domain-containing protein</fullName>
    </recommendedName>
</protein>
<feature type="compositionally biased region" description="Low complexity" evidence="2">
    <location>
        <begin position="47"/>
        <end position="58"/>
    </location>
</feature>
<evidence type="ECO:0000313" key="5">
    <source>
        <dbReference type="Proteomes" id="UP000654918"/>
    </source>
</evidence>
<dbReference type="Proteomes" id="UP000654918">
    <property type="component" value="Unassembled WGS sequence"/>
</dbReference>
<feature type="region of interest" description="Disordered" evidence="2">
    <location>
        <begin position="390"/>
        <end position="440"/>
    </location>
</feature>
<accession>A0A8H6K724</accession>
<feature type="compositionally biased region" description="Low complexity" evidence="2">
    <location>
        <begin position="399"/>
        <end position="430"/>
    </location>
</feature>
<keyword evidence="1" id="KW-0863">Zinc-finger</keyword>
<keyword evidence="5" id="KW-1185">Reference proteome</keyword>
<evidence type="ECO:0000313" key="4">
    <source>
        <dbReference type="EMBL" id="KAF6825690.1"/>
    </source>
</evidence>